<dbReference type="Pfam" id="PF08030">
    <property type="entry name" value="NAD_binding_6"/>
    <property type="match status" value="1"/>
</dbReference>
<protein>
    <recommendedName>
        <fullName evidence="15">FAD-binding FR-type domain-containing protein</fullName>
    </recommendedName>
</protein>
<dbReference type="InterPro" id="IPR013130">
    <property type="entry name" value="Fe3_Rdtase_TM_dom"/>
</dbReference>
<feature type="transmembrane region" description="Helical" evidence="9">
    <location>
        <begin position="175"/>
        <end position="194"/>
    </location>
</feature>
<dbReference type="SUPFAM" id="SSF52343">
    <property type="entry name" value="Ferredoxin reductase-like, C-terminal NADP-linked domain"/>
    <property type="match status" value="1"/>
</dbReference>
<dbReference type="GO" id="GO:0006879">
    <property type="term" value="P:intracellular iron ion homeostasis"/>
    <property type="evidence" value="ECO:0007669"/>
    <property type="project" value="TreeGrafter"/>
</dbReference>
<evidence type="ECO:0008006" key="15">
    <source>
        <dbReference type="Google" id="ProtNLM"/>
    </source>
</evidence>
<evidence type="ECO:0000256" key="7">
    <source>
        <dbReference type="ARBA" id="ARBA00023065"/>
    </source>
</evidence>
<evidence type="ECO:0000256" key="1">
    <source>
        <dbReference type="ARBA" id="ARBA00004141"/>
    </source>
</evidence>
<keyword evidence="3 9" id="KW-0812">Transmembrane</keyword>
<dbReference type="GO" id="GO:0015677">
    <property type="term" value="P:copper ion import"/>
    <property type="evidence" value="ECO:0007669"/>
    <property type="project" value="TreeGrafter"/>
</dbReference>
<evidence type="ECO:0000259" key="12">
    <source>
        <dbReference type="Pfam" id="PF08030"/>
    </source>
</evidence>
<dbReference type="GO" id="GO:0006826">
    <property type="term" value="P:iron ion transport"/>
    <property type="evidence" value="ECO:0007669"/>
    <property type="project" value="TreeGrafter"/>
</dbReference>
<evidence type="ECO:0000256" key="6">
    <source>
        <dbReference type="ARBA" id="ARBA00023002"/>
    </source>
</evidence>
<dbReference type="GO" id="GO:0000293">
    <property type="term" value="F:ferric-chelate reductase activity"/>
    <property type="evidence" value="ECO:0007669"/>
    <property type="project" value="UniProtKB-ARBA"/>
</dbReference>
<evidence type="ECO:0000256" key="8">
    <source>
        <dbReference type="ARBA" id="ARBA00023136"/>
    </source>
</evidence>
<keyword evidence="6" id="KW-0560">Oxidoreductase</keyword>
<feature type="domain" description="Ferric oxidoreductase" evidence="10">
    <location>
        <begin position="52"/>
        <end position="164"/>
    </location>
</feature>
<reference evidence="13 14" key="1">
    <citation type="submission" date="2017-06" db="EMBL/GenBank/DDBJ databases">
        <title>Ant-infecting Ophiocordyceps genomes reveal a high diversity of potential behavioral manipulation genes and a possible major role for enterotoxins.</title>
        <authorList>
            <person name="De Bekker C."/>
            <person name="Evans H.C."/>
            <person name="Brachmann A."/>
            <person name="Hughes D.P."/>
        </authorList>
    </citation>
    <scope>NUCLEOTIDE SEQUENCE [LARGE SCALE GENOMIC DNA]</scope>
    <source>
        <strain evidence="13 14">1348a</strain>
    </source>
</reference>
<dbReference type="InterPro" id="IPR013112">
    <property type="entry name" value="FAD-bd_8"/>
</dbReference>
<dbReference type="SFLD" id="SFLDG01168">
    <property type="entry name" value="Ferric_reductase_subgroup_(FRE"/>
    <property type="match status" value="1"/>
</dbReference>
<feature type="transmembrane region" description="Helical" evidence="9">
    <location>
        <begin position="150"/>
        <end position="169"/>
    </location>
</feature>
<dbReference type="Pfam" id="PF08022">
    <property type="entry name" value="FAD_binding_8"/>
    <property type="match status" value="1"/>
</dbReference>
<evidence type="ECO:0000256" key="5">
    <source>
        <dbReference type="ARBA" id="ARBA00022989"/>
    </source>
</evidence>
<keyword evidence="7" id="KW-0406">Ion transport</keyword>
<feature type="domain" description="Ferric reductase NAD binding" evidence="12">
    <location>
        <begin position="301"/>
        <end position="489"/>
    </location>
</feature>
<organism evidence="13 14">
    <name type="scientific">Ophiocordyceps australis</name>
    <dbReference type="NCBI Taxonomy" id="1399860"/>
    <lineage>
        <taxon>Eukaryota</taxon>
        <taxon>Fungi</taxon>
        <taxon>Dikarya</taxon>
        <taxon>Ascomycota</taxon>
        <taxon>Pezizomycotina</taxon>
        <taxon>Sordariomycetes</taxon>
        <taxon>Hypocreomycetidae</taxon>
        <taxon>Hypocreales</taxon>
        <taxon>Ophiocordycipitaceae</taxon>
        <taxon>Ophiocordyceps</taxon>
    </lineage>
</organism>
<dbReference type="OrthoDB" id="10006946at2759"/>
<dbReference type="SFLD" id="SFLDS00052">
    <property type="entry name" value="Ferric_Reductase_Domain"/>
    <property type="match status" value="1"/>
</dbReference>
<keyword evidence="5 9" id="KW-1133">Transmembrane helix</keyword>
<feature type="transmembrane region" description="Helical" evidence="9">
    <location>
        <begin position="9"/>
        <end position="27"/>
    </location>
</feature>
<name>A0A2C5ZK44_9HYPO</name>
<dbReference type="InterPro" id="IPR051410">
    <property type="entry name" value="Ferric/Cupric_Reductase"/>
</dbReference>
<accession>A0A2C5ZK44</accession>
<feature type="transmembrane region" description="Helical" evidence="9">
    <location>
        <begin position="124"/>
        <end position="143"/>
    </location>
</feature>
<evidence type="ECO:0000256" key="4">
    <source>
        <dbReference type="ARBA" id="ARBA00022982"/>
    </source>
</evidence>
<evidence type="ECO:0000256" key="3">
    <source>
        <dbReference type="ARBA" id="ARBA00022692"/>
    </source>
</evidence>
<feature type="transmembrane region" description="Helical" evidence="9">
    <location>
        <begin position="47"/>
        <end position="67"/>
    </location>
</feature>
<dbReference type="InterPro" id="IPR013121">
    <property type="entry name" value="Fe_red_NAD-bd_6"/>
</dbReference>
<keyword evidence="2" id="KW-0813">Transport</keyword>
<dbReference type="InterPro" id="IPR039261">
    <property type="entry name" value="FNR_nucleotide-bd"/>
</dbReference>
<evidence type="ECO:0000259" key="11">
    <source>
        <dbReference type="Pfam" id="PF08022"/>
    </source>
</evidence>
<keyword evidence="8 9" id="KW-0472">Membrane</keyword>
<gene>
    <name evidence="13" type="ORF">CDD82_817</name>
</gene>
<keyword evidence="14" id="KW-1185">Reference proteome</keyword>
<evidence type="ECO:0000259" key="10">
    <source>
        <dbReference type="Pfam" id="PF01794"/>
    </source>
</evidence>
<evidence type="ECO:0000256" key="2">
    <source>
        <dbReference type="ARBA" id="ARBA00022448"/>
    </source>
</evidence>
<dbReference type="AlphaFoldDB" id="A0A2C5ZK44"/>
<feature type="domain" description="FAD-binding 8" evidence="11">
    <location>
        <begin position="218"/>
        <end position="294"/>
    </location>
</feature>
<dbReference type="CDD" id="cd06186">
    <property type="entry name" value="NOX_Duox_like_FAD_NADP"/>
    <property type="match status" value="1"/>
</dbReference>
<comment type="subcellular location">
    <subcellularLocation>
        <location evidence="1">Membrane</location>
        <topology evidence="1">Multi-pass membrane protein</topology>
    </subcellularLocation>
</comment>
<dbReference type="Proteomes" id="UP000224854">
    <property type="component" value="Unassembled WGS sequence"/>
</dbReference>
<proteinExistence type="predicted"/>
<dbReference type="EMBL" id="NJEU01000121">
    <property type="protein sequence ID" value="PHH81427.1"/>
    <property type="molecule type" value="Genomic_DNA"/>
</dbReference>
<feature type="transmembrane region" description="Helical" evidence="9">
    <location>
        <begin position="88"/>
        <end position="109"/>
    </location>
</feature>
<sequence>MSFFFARRICLFPSVGHATIIVLWYIANMVLAFTNLANSIFPMLSNVGSRAAWLAMVNMVITVGLSIKRTPLATMIGISCRGLNIFHRAAGIATIINITIHALCYAVFYSNSSESGKLTEPKTIAGWVGGLCLLLVAISGILMRKVSYEIFYYLHATFWVIGIFCIGAHQPQFAHRVILLTVIAFFIWLVDRLVRWYRLIRSVRDNVAEVIPRANGDVTVRVARHSRYFRGGQHCNLWIPSIRSAETHPFTVVSTSPFELVISPKDGFTKDLAEFARATPGAVVNAAIEGPYGQVPNLVDYDTITLIAGGSGGSFIFGLAHRIRWGLMWNDRSRSITFTWVIPQRNYLISFGKQLEQMRNDSRFVTKVYVTREKEAPVIEMPTLPAAIQLPPFTAESAKPAKQTFRSARRRLTPLNFFVQKFIASQDVELGLRPATANKETIMNHPITCGRPDVTNIIHSAVGNTAADKRVLVLVCGPDSMMDEARAAVASCASPIGPTVHIHCEKFY</sequence>
<evidence type="ECO:0000256" key="9">
    <source>
        <dbReference type="SAM" id="Phobius"/>
    </source>
</evidence>
<comment type="caution">
    <text evidence="13">The sequence shown here is derived from an EMBL/GenBank/DDBJ whole genome shotgun (WGS) entry which is preliminary data.</text>
</comment>
<dbReference type="Gene3D" id="3.40.50.80">
    <property type="entry name" value="Nucleotide-binding domain of ferredoxin-NADP reductase (FNR) module"/>
    <property type="match status" value="1"/>
</dbReference>
<evidence type="ECO:0000313" key="14">
    <source>
        <dbReference type="Proteomes" id="UP000224854"/>
    </source>
</evidence>
<dbReference type="PANTHER" id="PTHR32361">
    <property type="entry name" value="FERRIC/CUPRIC REDUCTASE TRANSMEMBRANE COMPONENT"/>
    <property type="match status" value="1"/>
</dbReference>
<evidence type="ECO:0000313" key="13">
    <source>
        <dbReference type="EMBL" id="PHH81427.1"/>
    </source>
</evidence>
<keyword evidence="4" id="KW-0249">Electron transport</keyword>
<dbReference type="GO" id="GO:0005886">
    <property type="term" value="C:plasma membrane"/>
    <property type="evidence" value="ECO:0007669"/>
    <property type="project" value="TreeGrafter"/>
</dbReference>
<dbReference type="Pfam" id="PF01794">
    <property type="entry name" value="Ferric_reduct"/>
    <property type="match status" value="1"/>
</dbReference>
<dbReference type="PANTHER" id="PTHR32361:SF9">
    <property type="entry name" value="FERRIC REDUCTASE TRANSMEMBRANE COMPONENT 3-RELATED"/>
    <property type="match status" value="1"/>
</dbReference>